<organism evidence="3 4">
    <name type="scientific">Carnegiea gigantea</name>
    <dbReference type="NCBI Taxonomy" id="171969"/>
    <lineage>
        <taxon>Eukaryota</taxon>
        <taxon>Viridiplantae</taxon>
        <taxon>Streptophyta</taxon>
        <taxon>Embryophyta</taxon>
        <taxon>Tracheophyta</taxon>
        <taxon>Spermatophyta</taxon>
        <taxon>Magnoliopsida</taxon>
        <taxon>eudicotyledons</taxon>
        <taxon>Gunneridae</taxon>
        <taxon>Pentapetalae</taxon>
        <taxon>Caryophyllales</taxon>
        <taxon>Cactineae</taxon>
        <taxon>Cactaceae</taxon>
        <taxon>Cactoideae</taxon>
        <taxon>Echinocereeae</taxon>
        <taxon>Carnegiea</taxon>
    </lineage>
</organism>
<evidence type="ECO:0000256" key="1">
    <source>
        <dbReference type="SAM" id="MobiDB-lite"/>
    </source>
</evidence>
<name>A0A9Q1GIF3_9CARY</name>
<feature type="compositionally biased region" description="Basic and acidic residues" evidence="1">
    <location>
        <begin position="25"/>
        <end position="44"/>
    </location>
</feature>
<feature type="domain" description="DUF4283" evidence="2">
    <location>
        <begin position="45"/>
        <end position="111"/>
    </location>
</feature>
<protein>
    <recommendedName>
        <fullName evidence="2">DUF4283 domain-containing protein</fullName>
    </recommendedName>
</protein>
<comment type="caution">
    <text evidence="3">The sequence shown here is derived from an EMBL/GenBank/DDBJ whole genome shotgun (WGS) entry which is preliminary data.</text>
</comment>
<dbReference type="Proteomes" id="UP001153076">
    <property type="component" value="Unassembled WGS sequence"/>
</dbReference>
<dbReference type="PANTHER" id="PTHR31286">
    <property type="entry name" value="GLYCINE-RICH CELL WALL STRUCTURAL PROTEIN 1.8-LIKE"/>
    <property type="match status" value="1"/>
</dbReference>
<feature type="compositionally biased region" description="Basic and acidic residues" evidence="1">
    <location>
        <begin position="1"/>
        <end position="11"/>
    </location>
</feature>
<accession>A0A9Q1GIF3</accession>
<dbReference type="PANTHER" id="PTHR31286:SF99">
    <property type="entry name" value="DUF4283 DOMAIN-CONTAINING PROTEIN"/>
    <property type="match status" value="1"/>
</dbReference>
<keyword evidence="4" id="KW-1185">Reference proteome</keyword>
<dbReference type="EMBL" id="JAKOGI010002811">
    <property type="protein sequence ID" value="KAJ8421286.1"/>
    <property type="molecule type" value="Genomic_DNA"/>
</dbReference>
<feature type="region of interest" description="Disordered" evidence="1">
    <location>
        <begin position="1"/>
        <end position="44"/>
    </location>
</feature>
<reference evidence="3" key="1">
    <citation type="submission" date="2022-04" db="EMBL/GenBank/DDBJ databases">
        <title>Carnegiea gigantea Genome sequencing and assembly v2.</title>
        <authorList>
            <person name="Copetti D."/>
            <person name="Sanderson M.J."/>
            <person name="Burquez A."/>
            <person name="Wojciechowski M.F."/>
        </authorList>
    </citation>
    <scope>NUCLEOTIDE SEQUENCE</scope>
    <source>
        <strain evidence="3">SGP5-SGP5p</strain>
        <tissue evidence="3">Aerial part</tissue>
    </source>
</reference>
<dbReference type="InterPro" id="IPR040256">
    <property type="entry name" value="At4g02000-like"/>
</dbReference>
<evidence type="ECO:0000259" key="2">
    <source>
        <dbReference type="Pfam" id="PF14111"/>
    </source>
</evidence>
<dbReference type="OrthoDB" id="1720039at2759"/>
<gene>
    <name evidence="3" type="ORF">Cgig2_029432</name>
</gene>
<evidence type="ECO:0000313" key="4">
    <source>
        <dbReference type="Proteomes" id="UP001153076"/>
    </source>
</evidence>
<sequence length="195" mass="22699">MSDGEQGRSTEETDQLSRSMKKMKRVGESGNLEHSEVSDEEMKLISRPRGRLKTKWALKGDFSLIDIGHDYYVTKFMNMDDYEYVMRNGPWMLEDNYVVIREWVPNFVPEEDTITRLMAWDGSRFRALANIDLNVEMKTVEAKIPGNLQEEREQAVLEVRINEGTNIGLNDNILDKQNIQEDNLHEDVIREETSP</sequence>
<dbReference type="Pfam" id="PF14111">
    <property type="entry name" value="DUF4283"/>
    <property type="match status" value="1"/>
</dbReference>
<dbReference type="AlphaFoldDB" id="A0A9Q1GIF3"/>
<dbReference type="InterPro" id="IPR025558">
    <property type="entry name" value="DUF4283"/>
</dbReference>
<proteinExistence type="predicted"/>
<evidence type="ECO:0000313" key="3">
    <source>
        <dbReference type="EMBL" id="KAJ8421286.1"/>
    </source>
</evidence>